<keyword evidence="2" id="KW-0472">Membrane</keyword>
<accession>A0ABN1MDM2</accession>
<comment type="caution">
    <text evidence="4">The sequence shown here is derived from an EMBL/GenBank/DDBJ whole genome shotgun (WGS) entry which is preliminary data.</text>
</comment>
<dbReference type="Proteomes" id="UP001500507">
    <property type="component" value="Unassembled WGS sequence"/>
</dbReference>
<name>A0ABN1MDM2_9FLAO</name>
<evidence type="ECO:0000256" key="3">
    <source>
        <dbReference type="ARBA" id="ARBA00023237"/>
    </source>
</evidence>
<evidence type="ECO:0000313" key="5">
    <source>
        <dbReference type="Proteomes" id="UP001500507"/>
    </source>
</evidence>
<protein>
    <submittedName>
        <fullName evidence="4">TonB-dependent receptor</fullName>
    </submittedName>
</protein>
<sequence length="564" mass="63134">MSCFSVIAQEKEKPIESETVVIVKPYSPTAKASRKIKSEPQLQDSAVVQKRKLNYSINSVPVASTFSPIQGQANPLKKERRPSVYNSYIKGGFGNYLNVLGELYTSIELDKQSNLVGNVQHFSSQGGIDDIVLDNDFSTTALDLNYLKKTKNFEWKINLLGDRNALNWYGAPDGFQEESLNDGLDFKQIYSGAGVGASVSFYESAFKSMELSFVRFWDEYNSTENRFQLSPRLLFDIGEEQFEVTAALDYLGGEFTQNFDNEIDLEYHNLIAGVTPVFKFGSEHFGIDIGGTVTTWYDIENDETELFVYPKLYAAYAVEGDVIIPFIGADGGLEQNTYRNFVSGNPFVSPTLFIAPTNTLYHVFGGIKGNIASNVTYQLQAGYKDQENAAFFARNRPFQLISAIDEPYQYDNSFEVLYDDMQTIQVSGNVSAEINEDFDLSFYASYANYETENLPEVYNLPAVEASFVGTYDFTKQLSLGAEVFFVGERKAATYSFPADAPILGSTTLDAFVDFNINATYQITNQFSVFLNGNNLLGSYDRWINYPTQGIQVMGGLSYQFNLGK</sequence>
<keyword evidence="4" id="KW-0675">Receptor</keyword>
<keyword evidence="5" id="KW-1185">Reference proteome</keyword>
<dbReference type="SUPFAM" id="SSF56935">
    <property type="entry name" value="Porins"/>
    <property type="match status" value="1"/>
</dbReference>
<evidence type="ECO:0000256" key="1">
    <source>
        <dbReference type="ARBA" id="ARBA00004442"/>
    </source>
</evidence>
<evidence type="ECO:0000313" key="4">
    <source>
        <dbReference type="EMBL" id="GAA0871184.1"/>
    </source>
</evidence>
<dbReference type="RefSeq" id="WP_343762978.1">
    <property type="nucleotide sequence ID" value="NZ_BAAAFG010000002.1"/>
</dbReference>
<dbReference type="EMBL" id="BAAAFG010000002">
    <property type="protein sequence ID" value="GAA0871184.1"/>
    <property type="molecule type" value="Genomic_DNA"/>
</dbReference>
<reference evidence="4 5" key="1">
    <citation type="journal article" date="2019" name="Int. J. Syst. Evol. Microbiol.">
        <title>The Global Catalogue of Microorganisms (GCM) 10K type strain sequencing project: providing services to taxonomists for standard genome sequencing and annotation.</title>
        <authorList>
            <consortium name="The Broad Institute Genomics Platform"/>
            <consortium name="The Broad Institute Genome Sequencing Center for Infectious Disease"/>
            <person name="Wu L."/>
            <person name="Ma J."/>
        </authorList>
    </citation>
    <scope>NUCLEOTIDE SEQUENCE [LARGE SCALE GENOMIC DNA]</scope>
    <source>
        <strain evidence="4 5">JCM 16082</strain>
    </source>
</reference>
<keyword evidence="3" id="KW-0998">Cell outer membrane</keyword>
<dbReference type="InterPro" id="IPR036942">
    <property type="entry name" value="Beta-barrel_TonB_sf"/>
</dbReference>
<comment type="subcellular location">
    <subcellularLocation>
        <location evidence="1">Cell outer membrane</location>
    </subcellularLocation>
</comment>
<proteinExistence type="predicted"/>
<dbReference type="Gene3D" id="2.40.170.20">
    <property type="entry name" value="TonB-dependent receptor, beta-barrel domain"/>
    <property type="match status" value="1"/>
</dbReference>
<organism evidence="4 5">
    <name type="scientific">Gangjinia marincola</name>
    <dbReference type="NCBI Taxonomy" id="578463"/>
    <lineage>
        <taxon>Bacteria</taxon>
        <taxon>Pseudomonadati</taxon>
        <taxon>Bacteroidota</taxon>
        <taxon>Flavobacteriia</taxon>
        <taxon>Flavobacteriales</taxon>
        <taxon>Flavobacteriaceae</taxon>
        <taxon>Gangjinia</taxon>
    </lineage>
</organism>
<evidence type="ECO:0000256" key="2">
    <source>
        <dbReference type="ARBA" id="ARBA00023136"/>
    </source>
</evidence>
<gene>
    <name evidence="4" type="ORF">GCM10009117_03300</name>
</gene>